<proteinExistence type="predicted"/>
<feature type="domain" description="DUF4116" evidence="1">
    <location>
        <begin position="216"/>
        <end position="262"/>
    </location>
</feature>
<reference evidence="2" key="1">
    <citation type="submission" date="2021-02" db="EMBL/GenBank/DDBJ databases">
        <authorList>
            <person name="Dougan E. K."/>
            <person name="Rhodes N."/>
            <person name="Thang M."/>
            <person name="Chan C."/>
        </authorList>
    </citation>
    <scope>NUCLEOTIDE SEQUENCE</scope>
</reference>
<dbReference type="InterPro" id="IPR025197">
    <property type="entry name" value="DUF4116"/>
</dbReference>
<protein>
    <recommendedName>
        <fullName evidence="1">DUF4116 domain-containing protein</fullName>
    </recommendedName>
</protein>
<gene>
    <name evidence="2" type="ORF">SNEC2469_LOCUS710</name>
</gene>
<dbReference type="AlphaFoldDB" id="A0A812IS03"/>
<dbReference type="OrthoDB" id="10318081at2759"/>
<accession>A0A812IS03</accession>
<dbReference type="Pfam" id="PF13475">
    <property type="entry name" value="DUF4116"/>
    <property type="match status" value="1"/>
</dbReference>
<evidence type="ECO:0000313" key="2">
    <source>
        <dbReference type="EMBL" id="CAE7180724.1"/>
    </source>
</evidence>
<sequence>MSPCDGFDVSGNLHGQHSACPHGEGTCLEDEELLLGMCYKKCSILTDGRFNHRVAATTCCSETGLACFNPMNLKTDFVGFAVGGGKGDGSQATPSVPHLPMKELTEKGWKAPKQEAAPTSETYILKPVHCSRPSPESAQTGFSAMALRALPALLCLAVLAQVCQWILPAFVTGAPAPAERTPSVAMRSRRFRKRDIEAFMTPSKRLDFKRMECDSEEFVSEAIVGDPRGFAHASERLRSDRDFVKKMVRVNPRVVDFMDEDLFADEEFIEELKWELQSAGFGGP</sequence>
<organism evidence="2 3">
    <name type="scientific">Symbiodinium necroappetens</name>
    <dbReference type="NCBI Taxonomy" id="1628268"/>
    <lineage>
        <taxon>Eukaryota</taxon>
        <taxon>Sar</taxon>
        <taxon>Alveolata</taxon>
        <taxon>Dinophyceae</taxon>
        <taxon>Suessiales</taxon>
        <taxon>Symbiodiniaceae</taxon>
        <taxon>Symbiodinium</taxon>
    </lineage>
</organism>
<evidence type="ECO:0000259" key="1">
    <source>
        <dbReference type="Pfam" id="PF13475"/>
    </source>
</evidence>
<dbReference type="Proteomes" id="UP000601435">
    <property type="component" value="Unassembled WGS sequence"/>
</dbReference>
<evidence type="ECO:0000313" key="3">
    <source>
        <dbReference type="Proteomes" id="UP000601435"/>
    </source>
</evidence>
<feature type="non-terminal residue" evidence="2">
    <location>
        <position position="284"/>
    </location>
</feature>
<keyword evidence="3" id="KW-1185">Reference proteome</keyword>
<comment type="caution">
    <text evidence="2">The sequence shown here is derived from an EMBL/GenBank/DDBJ whole genome shotgun (WGS) entry which is preliminary data.</text>
</comment>
<dbReference type="EMBL" id="CAJNJA010004615">
    <property type="protein sequence ID" value="CAE7180724.1"/>
    <property type="molecule type" value="Genomic_DNA"/>
</dbReference>
<name>A0A812IS03_9DINO</name>